<reference evidence="4" key="3">
    <citation type="submission" date="2025-09" db="UniProtKB">
        <authorList>
            <consortium name="Ensembl"/>
        </authorList>
    </citation>
    <scope>IDENTIFICATION</scope>
</reference>
<evidence type="ECO:0000256" key="2">
    <source>
        <dbReference type="SAM" id="SignalP"/>
    </source>
</evidence>
<dbReference type="InterPro" id="IPR043504">
    <property type="entry name" value="Peptidase_S1_PA_chymotrypsin"/>
</dbReference>
<protein>
    <recommendedName>
        <fullName evidence="3">Peptidase S1 domain-containing protein</fullName>
    </recommendedName>
</protein>
<dbReference type="InterPro" id="IPR001314">
    <property type="entry name" value="Peptidase_S1A"/>
</dbReference>
<dbReference type="PANTHER" id="PTHR24271:SF94">
    <property type="entry name" value="KALLIKREIN-2"/>
    <property type="match status" value="1"/>
</dbReference>
<keyword evidence="5" id="KW-1185">Reference proteome</keyword>
<evidence type="ECO:0000259" key="3">
    <source>
        <dbReference type="PROSITE" id="PS50240"/>
    </source>
</evidence>
<dbReference type="Ensembl" id="ENSPEMT00000037919.1">
    <property type="protein sequence ID" value="ENSPEMP00000032622.1"/>
    <property type="gene ID" value="ENSPEMG00000028820.1"/>
</dbReference>
<proteinExistence type="predicted"/>
<dbReference type="GO" id="GO:0004252">
    <property type="term" value="F:serine-type endopeptidase activity"/>
    <property type="evidence" value="ECO:0007669"/>
    <property type="project" value="InterPro"/>
</dbReference>
<keyword evidence="2" id="KW-0732">Signal</keyword>
<dbReference type="InterPro" id="IPR001254">
    <property type="entry name" value="Trypsin_dom"/>
</dbReference>
<dbReference type="SMART" id="SM00020">
    <property type="entry name" value="Tryp_SPc"/>
    <property type="match status" value="1"/>
</dbReference>
<dbReference type="Proteomes" id="UP000694547">
    <property type="component" value="Chromosome 1"/>
</dbReference>
<dbReference type="PROSITE" id="PS00135">
    <property type="entry name" value="TRYPSIN_SER"/>
    <property type="match status" value="1"/>
</dbReference>
<dbReference type="InterPro" id="IPR009003">
    <property type="entry name" value="Peptidase_S1_PA"/>
</dbReference>
<dbReference type="PANTHER" id="PTHR24271">
    <property type="entry name" value="KALLIKREIN-RELATED"/>
    <property type="match status" value="1"/>
</dbReference>
<dbReference type="AlphaFoldDB" id="A0A8C8UGU3"/>
<feature type="chain" id="PRO_5034515619" description="Peptidase S1 domain-containing protein" evidence="2">
    <location>
        <begin position="16"/>
        <end position="265"/>
    </location>
</feature>
<dbReference type="GO" id="GO:0031638">
    <property type="term" value="P:zymogen activation"/>
    <property type="evidence" value="ECO:0007669"/>
    <property type="project" value="TreeGrafter"/>
</dbReference>
<name>A0A8C8UGU3_PERMB</name>
<feature type="signal peptide" evidence="2">
    <location>
        <begin position="1"/>
        <end position="15"/>
    </location>
</feature>
<dbReference type="GO" id="GO:0030141">
    <property type="term" value="C:secretory granule"/>
    <property type="evidence" value="ECO:0007669"/>
    <property type="project" value="TreeGrafter"/>
</dbReference>
<accession>A0A8C8UGU3</accession>
<dbReference type="GO" id="GO:0003073">
    <property type="term" value="P:regulation of systemic arterial blood pressure"/>
    <property type="evidence" value="ECO:0007669"/>
    <property type="project" value="TreeGrafter"/>
</dbReference>
<keyword evidence="1" id="KW-1015">Disulfide bond</keyword>
<evidence type="ECO:0000313" key="4">
    <source>
        <dbReference type="Ensembl" id="ENSPEMP00000032622.1"/>
    </source>
</evidence>
<sequence>MWCLLLCLILSLGKCARPLMESRIISGWECERHSQPRQVAVYHYGRALCGGVLVHPQWVLTAVHCFSRNGVVGLGQRSPFPHPLYNTSLLKPRFLSHTDNSHKLMLLRLSKPADITEFMRVLSLPTEEPELESLCLASGWGSIRPDKCVPGPDPIPWSRKHSSGRNWAAGLLEFMLCAGYEEDDKDTRMGDSGSPLICDGLLQGMTSCGGNPHAWPRWPSMFNKLKLYKKRIEVTMRDNPWGLRVFLSNLTSIILCSSLCPFSGL</sequence>
<dbReference type="Pfam" id="PF00089">
    <property type="entry name" value="Trypsin"/>
    <property type="match status" value="1"/>
</dbReference>
<dbReference type="CDD" id="cd00190">
    <property type="entry name" value="Tryp_SPc"/>
    <property type="match status" value="1"/>
</dbReference>
<dbReference type="SUPFAM" id="SSF50494">
    <property type="entry name" value="Trypsin-like serine proteases"/>
    <property type="match status" value="1"/>
</dbReference>
<evidence type="ECO:0000313" key="5">
    <source>
        <dbReference type="Proteomes" id="UP000694547"/>
    </source>
</evidence>
<dbReference type="PROSITE" id="PS50240">
    <property type="entry name" value="TRYPSIN_DOM"/>
    <property type="match status" value="1"/>
</dbReference>
<dbReference type="PRINTS" id="PR00722">
    <property type="entry name" value="CHYMOTRYPSIN"/>
</dbReference>
<feature type="domain" description="Peptidase S1" evidence="3">
    <location>
        <begin position="24"/>
        <end position="237"/>
    </location>
</feature>
<dbReference type="InterPro" id="IPR033116">
    <property type="entry name" value="TRYPSIN_SER"/>
</dbReference>
<reference evidence="4" key="2">
    <citation type="submission" date="2025-08" db="UniProtKB">
        <authorList>
            <consortium name="Ensembl"/>
        </authorList>
    </citation>
    <scope>IDENTIFICATION</scope>
</reference>
<reference evidence="4 5" key="1">
    <citation type="submission" date="2018-10" db="EMBL/GenBank/DDBJ databases">
        <title>Improved assembly of the deer mouse Peromyscus maniculatus genome.</title>
        <authorList>
            <person name="Lassance J.-M."/>
            <person name="Hoekstra H.E."/>
        </authorList>
    </citation>
    <scope>NUCLEOTIDE SEQUENCE [LARGE SCALE GENOMIC DNA]</scope>
</reference>
<dbReference type="Gene3D" id="2.40.10.10">
    <property type="entry name" value="Trypsin-like serine proteases"/>
    <property type="match status" value="2"/>
</dbReference>
<organism evidence="4 5">
    <name type="scientific">Peromyscus maniculatus bairdii</name>
    <name type="common">Prairie deer mouse</name>
    <dbReference type="NCBI Taxonomy" id="230844"/>
    <lineage>
        <taxon>Eukaryota</taxon>
        <taxon>Metazoa</taxon>
        <taxon>Chordata</taxon>
        <taxon>Craniata</taxon>
        <taxon>Vertebrata</taxon>
        <taxon>Euteleostomi</taxon>
        <taxon>Mammalia</taxon>
        <taxon>Eutheria</taxon>
        <taxon>Euarchontoglires</taxon>
        <taxon>Glires</taxon>
        <taxon>Rodentia</taxon>
        <taxon>Myomorpha</taxon>
        <taxon>Muroidea</taxon>
        <taxon>Cricetidae</taxon>
        <taxon>Neotominae</taxon>
        <taxon>Peromyscus</taxon>
    </lineage>
</organism>
<evidence type="ECO:0000256" key="1">
    <source>
        <dbReference type="ARBA" id="ARBA00023157"/>
    </source>
</evidence>
<dbReference type="GeneTree" id="ENSGT01020000230389"/>